<protein>
    <submittedName>
        <fullName evidence="1">Uncharacterized protein</fullName>
    </submittedName>
</protein>
<evidence type="ECO:0000313" key="1">
    <source>
        <dbReference type="EMBL" id="MBF6228768.1"/>
    </source>
</evidence>
<proteinExistence type="predicted"/>
<dbReference type="Proteomes" id="UP000807309">
    <property type="component" value="Unassembled WGS sequence"/>
</dbReference>
<keyword evidence="2" id="KW-1185">Reference proteome</keyword>
<accession>A0ABS0CH18</accession>
<dbReference type="RefSeq" id="WP_195035645.1">
    <property type="nucleotide sequence ID" value="NZ_JADLRE010000025.1"/>
</dbReference>
<reference evidence="1 2" key="1">
    <citation type="submission" date="2020-10" db="EMBL/GenBank/DDBJ databases">
        <title>Identification of Nocardia species via Next-generation sequencing and recognition of intraspecies genetic diversity.</title>
        <authorList>
            <person name="Li P."/>
            <person name="Li P."/>
            <person name="Lu B."/>
        </authorList>
    </citation>
    <scope>NUCLEOTIDE SEQUENCE [LARGE SCALE GENOMIC DNA]</scope>
    <source>
        <strain evidence="1 2">N-11</strain>
    </source>
</reference>
<sequence>MTYTDLFSGLDLVVALDARNVEAHLGGTIDGCTACATVRGPHSACPAARAADVHRTATSTPAVPVDSRAIVAHLSAIHVCA</sequence>
<comment type="caution">
    <text evidence="1">The sequence shown here is derived from an EMBL/GenBank/DDBJ whole genome shotgun (WGS) entry which is preliminary data.</text>
</comment>
<evidence type="ECO:0000313" key="2">
    <source>
        <dbReference type="Proteomes" id="UP000807309"/>
    </source>
</evidence>
<name>A0ABS0CH18_9NOCA</name>
<dbReference type="EMBL" id="JADLRE010000025">
    <property type="protein sequence ID" value="MBF6228768.1"/>
    <property type="molecule type" value="Genomic_DNA"/>
</dbReference>
<organism evidence="1 2">
    <name type="scientific">Nocardia abscessus</name>
    <dbReference type="NCBI Taxonomy" id="120957"/>
    <lineage>
        <taxon>Bacteria</taxon>
        <taxon>Bacillati</taxon>
        <taxon>Actinomycetota</taxon>
        <taxon>Actinomycetes</taxon>
        <taxon>Mycobacteriales</taxon>
        <taxon>Nocardiaceae</taxon>
        <taxon>Nocardia</taxon>
    </lineage>
</organism>
<gene>
    <name evidence="1" type="ORF">IU470_27165</name>
</gene>